<comment type="caution">
    <text evidence="2">The sequence shown here is derived from an EMBL/GenBank/DDBJ whole genome shotgun (WGS) entry which is preliminary data.</text>
</comment>
<feature type="compositionally biased region" description="Low complexity" evidence="1">
    <location>
        <begin position="97"/>
        <end position="108"/>
    </location>
</feature>
<feature type="region of interest" description="Disordered" evidence="1">
    <location>
        <begin position="76"/>
        <end position="135"/>
    </location>
</feature>
<gene>
    <name evidence="2" type="ORF">GCM10009760_17800</name>
</gene>
<dbReference type="Gene3D" id="3.60.15.10">
    <property type="entry name" value="Ribonuclease Z/Hydroxyacylglutathione hydrolase-like"/>
    <property type="match status" value="1"/>
</dbReference>
<reference evidence="2 3" key="1">
    <citation type="journal article" date="2019" name="Int. J. Syst. Evol. Microbiol.">
        <title>The Global Catalogue of Microorganisms (GCM) 10K type strain sequencing project: providing services to taxonomists for standard genome sequencing and annotation.</title>
        <authorList>
            <consortium name="The Broad Institute Genomics Platform"/>
            <consortium name="The Broad Institute Genome Sequencing Center for Infectious Disease"/>
            <person name="Wu L."/>
            <person name="Ma J."/>
        </authorList>
    </citation>
    <scope>NUCLEOTIDE SEQUENCE [LARGE SCALE GENOMIC DNA]</scope>
    <source>
        <strain evidence="2 3">JCM 14560</strain>
    </source>
</reference>
<evidence type="ECO:0000313" key="2">
    <source>
        <dbReference type="EMBL" id="GAA2137370.1"/>
    </source>
</evidence>
<protein>
    <submittedName>
        <fullName evidence="2">Uncharacterized protein</fullName>
    </submittedName>
</protein>
<dbReference type="InterPro" id="IPR052159">
    <property type="entry name" value="Competence_DNA_uptake"/>
</dbReference>
<dbReference type="PANTHER" id="PTHR30619:SF1">
    <property type="entry name" value="RECOMBINATION PROTEIN 2"/>
    <property type="match status" value="1"/>
</dbReference>
<dbReference type="InterPro" id="IPR036866">
    <property type="entry name" value="RibonucZ/Hydroxyglut_hydro"/>
</dbReference>
<dbReference type="SUPFAM" id="SSF56281">
    <property type="entry name" value="Metallo-hydrolase/oxidoreductase"/>
    <property type="match status" value="1"/>
</dbReference>
<dbReference type="EMBL" id="BAAANT010000007">
    <property type="protein sequence ID" value="GAA2137370.1"/>
    <property type="molecule type" value="Genomic_DNA"/>
</dbReference>
<dbReference type="PANTHER" id="PTHR30619">
    <property type="entry name" value="DNA INTERNALIZATION/COMPETENCE PROTEIN COMEC/REC2"/>
    <property type="match status" value="1"/>
</dbReference>
<feature type="compositionally biased region" description="Low complexity" evidence="1">
    <location>
        <begin position="156"/>
        <end position="165"/>
    </location>
</feature>
<organism evidence="2 3">
    <name type="scientific">Kitasatospora kazusensis</name>
    <dbReference type="NCBI Taxonomy" id="407974"/>
    <lineage>
        <taxon>Bacteria</taxon>
        <taxon>Bacillati</taxon>
        <taxon>Actinomycetota</taxon>
        <taxon>Actinomycetes</taxon>
        <taxon>Kitasatosporales</taxon>
        <taxon>Streptomycetaceae</taxon>
        <taxon>Kitasatospora</taxon>
    </lineage>
</organism>
<sequence>MDVLKVAHHGSANQDWDSTGALSPRLALISCGADNSYGHPAPNTVDRLRALGATVLRTDRSGDIAVLGTRSHLHAAVHPHQHPPERPPHRPSPARSPPARAGPAQRQSGSDSGRPASPIQWLAEVGVGDPDRTGWEQAAPTQVSLITVEGHGEASVQPVPRWPGVRPRRTLRP</sequence>
<feature type="region of interest" description="Disordered" evidence="1">
    <location>
        <begin position="149"/>
        <end position="173"/>
    </location>
</feature>
<evidence type="ECO:0000313" key="3">
    <source>
        <dbReference type="Proteomes" id="UP001422759"/>
    </source>
</evidence>
<accession>A0ABN2Z609</accession>
<dbReference type="Proteomes" id="UP001422759">
    <property type="component" value="Unassembled WGS sequence"/>
</dbReference>
<name>A0ABN2Z609_9ACTN</name>
<evidence type="ECO:0000256" key="1">
    <source>
        <dbReference type="SAM" id="MobiDB-lite"/>
    </source>
</evidence>
<proteinExistence type="predicted"/>
<keyword evidence="3" id="KW-1185">Reference proteome</keyword>